<keyword evidence="9" id="KW-0808">Transferase</keyword>
<dbReference type="InterPro" id="IPR013655">
    <property type="entry name" value="PAS_fold_3"/>
</dbReference>
<proteinExistence type="predicted"/>
<evidence type="ECO:0000256" key="18">
    <source>
        <dbReference type="SAM" id="Coils"/>
    </source>
</evidence>
<evidence type="ECO:0000259" key="20">
    <source>
        <dbReference type="PROSITE" id="PS50113"/>
    </source>
</evidence>
<evidence type="ECO:0000256" key="10">
    <source>
        <dbReference type="ARBA" id="ARBA00022737"/>
    </source>
</evidence>
<dbReference type="SUPFAM" id="SSF55785">
    <property type="entry name" value="PYP-like sensor domain (PAS domain)"/>
    <property type="match status" value="1"/>
</dbReference>
<dbReference type="PROSITE" id="PS50113">
    <property type="entry name" value="PAC"/>
    <property type="match status" value="1"/>
</dbReference>
<dbReference type="EMBL" id="CP086136">
    <property type="protein sequence ID" value="UEM15302.1"/>
    <property type="molecule type" value="Genomic_DNA"/>
</dbReference>
<evidence type="ECO:0000256" key="3">
    <source>
        <dbReference type="ARBA" id="ARBA00021740"/>
    </source>
</evidence>
<dbReference type="NCBIfam" id="TIGR00229">
    <property type="entry name" value="sensory_box"/>
    <property type="match status" value="1"/>
</dbReference>
<keyword evidence="13" id="KW-0067">ATP-binding</keyword>
<dbReference type="InterPro" id="IPR000014">
    <property type="entry name" value="PAS"/>
</dbReference>
<dbReference type="Gene3D" id="3.30.450.20">
    <property type="entry name" value="PAS domain"/>
    <property type="match status" value="1"/>
</dbReference>
<dbReference type="PANTHER" id="PTHR41523">
    <property type="entry name" value="TWO-COMPONENT SYSTEM SENSOR PROTEIN"/>
    <property type="match status" value="1"/>
</dbReference>
<evidence type="ECO:0000313" key="22">
    <source>
        <dbReference type="EMBL" id="UEM15302.1"/>
    </source>
</evidence>
<dbReference type="InterPro" id="IPR001789">
    <property type="entry name" value="Sig_transdc_resp-reg_receiver"/>
</dbReference>
<keyword evidence="11" id="KW-0547">Nucleotide-binding</keyword>
<feature type="coiled-coil region" evidence="18">
    <location>
        <begin position="123"/>
        <end position="164"/>
    </location>
</feature>
<evidence type="ECO:0000313" key="23">
    <source>
        <dbReference type="Proteomes" id="UP000664702"/>
    </source>
</evidence>
<evidence type="ECO:0000256" key="16">
    <source>
        <dbReference type="ARBA" id="ARBA00023170"/>
    </source>
</evidence>
<dbReference type="PANTHER" id="PTHR41523:SF8">
    <property type="entry name" value="ETHYLENE RESPONSE SENSOR PROTEIN"/>
    <property type="match status" value="1"/>
</dbReference>
<keyword evidence="16" id="KW-0675">Receptor</keyword>
<evidence type="ECO:0000313" key="21">
    <source>
        <dbReference type="EMBL" id="MBO1862453.1"/>
    </source>
</evidence>
<name>A0A939M3U3_9BRAD</name>
<dbReference type="EMBL" id="JAGEMI010000001">
    <property type="protein sequence ID" value="MBO1862453.1"/>
    <property type="molecule type" value="Genomic_DNA"/>
</dbReference>
<keyword evidence="18" id="KW-0175">Coiled coil</keyword>
<dbReference type="CDD" id="cd00130">
    <property type="entry name" value="PAS"/>
    <property type="match status" value="1"/>
</dbReference>
<keyword evidence="15" id="KW-0843">Virulence</keyword>
<gene>
    <name evidence="22" type="ORF">J4G43_014345</name>
    <name evidence="21" type="ORF">J4G43_16460</name>
</gene>
<keyword evidence="12" id="KW-0418">Kinase</keyword>
<evidence type="ECO:0000256" key="4">
    <source>
        <dbReference type="ARBA" id="ARBA00022543"/>
    </source>
</evidence>
<evidence type="ECO:0000256" key="9">
    <source>
        <dbReference type="ARBA" id="ARBA00022679"/>
    </source>
</evidence>
<dbReference type="Gene3D" id="2.10.70.100">
    <property type="match status" value="1"/>
</dbReference>
<evidence type="ECO:0000256" key="1">
    <source>
        <dbReference type="ARBA" id="ARBA00000085"/>
    </source>
</evidence>
<dbReference type="InterPro" id="IPR036890">
    <property type="entry name" value="HATPase_C_sf"/>
</dbReference>
<evidence type="ECO:0000259" key="19">
    <source>
        <dbReference type="PROSITE" id="PS50110"/>
    </source>
</evidence>
<sequence>MDHEKVNILLVDDQPAKLLAYEVILKELGENLVIASSGREALEVLLKTEIAVILVDVCMPELDGFELAAMIREHPRFQKTAMIFISAIQVSDIDRLRGYEMGAVDYVPVPVVPEVLRAKIKVFAELYRKTRELERLNRELEDRVRARTAELENSTAKLRESEERRSMAIAAGKMGSWDWDWVNGDWMWDEGQYRIFGVTPETFNVTSANIQALLHPDDVDQFGQAIAAFNTGAHAYEGEFRVSRPDGDVRWCVGTAAATVDQGGRVVRVSGVTVDITERKRAEERQNLLAREVDHRAKNALALAQSIVRLTRADEVKAYVNAVEGRINALARVHTILSLSSWQGAELSRLIDEELAPYSLGGQIKLAGPEVQLAPATAQTLALALALHELFTNSAKYGALSTRSGRLAIGWQVEDDHLTLTWDETGGPLVRTPKSRGFGTRSLLASVESQLGGQAEFNWRAEGLLCRLEVPLTRKTVAPAAASKFDAATSEPLQRASG</sequence>
<keyword evidence="5 17" id="KW-0597">Phosphoprotein</keyword>
<feature type="domain" description="Response regulatory" evidence="19">
    <location>
        <begin position="7"/>
        <end position="124"/>
    </location>
</feature>
<dbReference type="EC" id="2.7.13.3" evidence="2"/>
<dbReference type="SUPFAM" id="SSF52172">
    <property type="entry name" value="CheY-like"/>
    <property type="match status" value="1"/>
</dbReference>
<dbReference type="Gene3D" id="3.30.565.10">
    <property type="entry name" value="Histidine kinase-like ATPase, C-terminal domain"/>
    <property type="match status" value="1"/>
</dbReference>
<dbReference type="RefSeq" id="WP_208085175.1">
    <property type="nucleotide sequence ID" value="NZ_CP086136.1"/>
</dbReference>
<keyword evidence="10" id="KW-0677">Repeat</keyword>
<dbReference type="GO" id="GO:0005524">
    <property type="term" value="F:ATP binding"/>
    <property type="evidence" value="ECO:0007669"/>
    <property type="project" value="UniProtKB-KW"/>
</dbReference>
<reference evidence="21" key="1">
    <citation type="submission" date="2021-03" db="EMBL/GenBank/DDBJ databases">
        <title>Whole Genome Sequence of Bradyrhizobium sp. Strain 144S4.</title>
        <authorList>
            <person name="Bromfield E.S.P."/>
            <person name="Cloutier S."/>
        </authorList>
    </citation>
    <scope>NUCLEOTIDE SEQUENCE [LARGE SCALE GENOMIC DNA]</scope>
    <source>
        <strain evidence="21">144S4</strain>
    </source>
</reference>
<evidence type="ECO:0000256" key="7">
    <source>
        <dbReference type="ARBA" id="ARBA00022630"/>
    </source>
</evidence>
<protein>
    <recommendedName>
        <fullName evidence="3">Blue-light-activated histidine kinase</fullName>
        <ecNumber evidence="2">2.7.13.3</ecNumber>
    </recommendedName>
</protein>
<dbReference type="Proteomes" id="UP000664702">
    <property type="component" value="Chromosome"/>
</dbReference>
<evidence type="ECO:0000256" key="11">
    <source>
        <dbReference type="ARBA" id="ARBA00022741"/>
    </source>
</evidence>
<accession>A0A939M3U3</accession>
<keyword evidence="7" id="KW-0285">Flavoprotein</keyword>
<reference evidence="22 23" key="2">
    <citation type="journal article" date="2022" name="Int. J. Syst. Evol. Microbiol.">
        <title>Strains of Bradyrhizobium barranii sp. nov. associated with legumes native to Canada are symbionts of soybeans and belong to different subspecies (subsp. barranii subsp. nov. and subsp. apii subsp. nov.) and symbiovars (sv. glycinearum and sv. septentrionale).</title>
        <authorList>
            <person name="Bromfield E.S.P."/>
            <person name="Cloutier S."/>
            <person name="Wasai-Hara S."/>
            <person name="Minamisawa K."/>
        </authorList>
    </citation>
    <scope>NUCLEOTIDE SEQUENCE [LARGE SCALE GENOMIC DNA]</scope>
    <source>
        <strain evidence="22 23">144S4</strain>
    </source>
</reference>
<dbReference type="GO" id="GO:0009881">
    <property type="term" value="F:photoreceptor activity"/>
    <property type="evidence" value="ECO:0007669"/>
    <property type="project" value="UniProtKB-KW"/>
</dbReference>
<dbReference type="Gene3D" id="3.40.50.2300">
    <property type="match status" value="1"/>
</dbReference>
<dbReference type="InterPro" id="IPR001610">
    <property type="entry name" value="PAC"/>
</dbReference>
<dbReference type="Pfam" id="PF08447">
    <property type="entry name" value="PAS_3"/>
    <property type="match status" value="1"/>
</dbReference>
<keyword evidence="8" id="KW-0288">FMN</keyword>
<dbReference type="KEGG" id="bban:J4G43_014345"/>
<dbReference type="InterPro" id="IPR035965">
    <property type="entry name" value="PAS-like_dom_sf"/>
</dbReference>
<dbReference type="SMART" id="SM00448">
    <property type="entry name" value="REC"/>
    <property type="match status" value="1"/>
</dbReference>
<dbReference type="InterPro" id="IPR000700">
    <property type="entry name" value="PAS-assoc_C"/>
</dbReference>
<feature type="modified residue" description="4-aspartylphosphate" evidence="17">
    <location>
        <position position="56"/>
    </location>
</feature>
<dbReference type="SMART" id="SM00086">
    <property type="entry name" value="PAC"/>
    <property type="match status" value="1"/>
</dbReference>
<dbReference type="Pfam" id="PF07536">
    <property type="entry name" value="HWE_HK"/>
    <property type="match status" value="1"/>
</dbReference>
<dbReference type="InterPro" id="IPR011102">
    <property type="entry name" value="Sig_transdc_His_kinase_HWE"/>
</dbReference>
<keyword evidence="14" id="KW-0157">Chromophore</keyword>
<dbReference type="PROSITE" id="PS50110">
    <property type="entry name" value="RESPONSE_REGULATORY"/>
    <property type="match status" value="1"/>
</dbReference>
<organism evidence="21">
    <name type="scientific">Bradyrhizobium barranii subsp. barranii</name>
    <dbReference type="NCBI Taxonomy" id="2823807"/>
    <lineage>
        <taxon>Bacteria</taxon>
        <taxon>Pseudomonadati</taxon>
        <taxon>Pseudomonadota</taxon>
        <taxon>Alphaproteobacteria</taxon>
        <taxon>Hyphomicrobiales</taxon>
        <taxon>Nitrobacteraceae</taxon>
        <taxon>Bradyrhizobium</taxon>
        <taxon>Bradyrhizobium barranii</taxon>
    </lineage>
</organism>
<evidence type="ECO:0000256" key="17">
    <source>
        <dbReference type="PROSITE-ProRule" id="PRU00169"/>
    </source>
</evidence>
<comment type="catalytic activity">
    <reaction evidence="1">
        <text>ATP + protein L-histidine = ADP + protein N-phospho-L-histidine.</text>
        <dbReference type="EC" id="2.7.13.3"/>
    </reaction>
</comment>
<evidence type="ECO:0000256" key="15">
    <source>
        <dbReference type="ARBA" id="ARBA00023026"/>
    </source>
</evidence>
<evidence type="ECO:0000256" key="12">
    <source>
        <dbReference type="ARBA" id="ARBA00022777"/>
    </source>
</evidence>
<evidence type="ECO:0000256" key="14">
    <source>
        <dbReference type="ARBA" id="ARBA00022991"/>
    </source>
</evidence>
<evidence type="ECO:0000256" key="5">
    <source>
        <dbReference type="ARBA" id="ARBA00022553"/>
    </source>
</evidence>
<dbReference type="GO" id="GO:0004673">
    <property type="term" value="F:protein histidine kinase activity"/>
    <property type="evidence" value="ECO:0007669"/>
    <property type="project" value="UniProtKB-EC"/>
</dbReference>
<evidence type="ECO:0000256" key="8">
    <source>
        <dbReference type="ARBA" id="ARBA00022643"/>
    </source>
</evidence>
<dbReference type="SMART" id="SM00911">
    <property type="entry name" value="HWE_HK"/>
    <property type="match status" value="1"/>
</dbReference>
<evidence type="ECO:0000256" key="13">
    <source>
        <dbReference type="ARBA" id="ARBA00022840"/>
    </source>
</evidence>
<dbReference type="AlphaFoldDB" id="A0A939M3U3"/>
<keyword evidence="6" id="KW-0716">Sensory transduction</keyword>
<dbReference type="GO" id="GO:0000160">
    <property type="term" value="P:phosphorelay signal transduction system"/>
    <property type="evidence" value="ECO:0007669"/>
    <property type="project" value="InterPro"/>
</dbReference>
<feature type="domain" description="PAC" evidence="20">
    <location>
        <begin position="236"/>
        <end position="288"/>
    </location>
</feature>
<evidence type="ECO:0000256" key="2">
    <source>
        <dbReference type="ARBA" id="ARBA00012438"/>
    </source>
</evidence>
<dbReference type="Pfam" id="PF00072">
    <property type="entry name" value="Response_reg"/>
    <property type="match status" value="1"/>
</dbReference>
<keyword evidence="4" id="KW-0600">Photoreceptor protein</keyword>
<dbReference type="InterPro" id="IPR011006">
    <property type="entry name" value="CheY-like_superfamily"/>
</dbReference>
<evidence type="ECO:0000256" key="6">
    <source>
        <dbReference type="ARBA" id="ARBA00022606"/>
    </source>
</evidence>